<sequence>MSKEKLPATNKFDENVSDLESRIDDLKNQIKAIEVQLNPFEQSLRNAIVDLLIEEKELTILYKQQKIAKKQKRLEQKKRGKNYKEPVGLKIVKKETSVFDSTDQKEKKRLYREAMLYVHPDRFSLKEDNEDLATEITTKLIQIYQAGTLEELQAYHAHIFGGNTQMKLENIDIKINTTIDKNVYLKKEIKRLEKELKELLERYTYKVLIEYENPMLFVDELKEYYNDRIFKLKKRTRTK</sequence>
<evidence type="ECO:0008006" key="4">
    <source>
        <dbReference type="Google" id="ProtNLM"/>
    </source>
</evidence>
<organism evidence="2 3">
    <name type="scientific">Tenacibaculum adriaticum</name>
    <dbReference type="NCBI Taxonomy" id="413713"/>
    <lineage>
        <taxon>Bacteria</taxon>
        <taxon>Pseudomonadati</taxon>
        <taxon>Bacteroidota</taxon>
        <taxon>Flavobacteriia</taxon>
        <taxon>Flavobacteriales</taxon>
        <taxon>Flavobacteriaceae</taxon>
        <taxon>Tenacibaculum</taxon>
    </lineage>
</organism>
<dbReference type="EMBL" id="VNIA01000003">
    <property type="protein sequence ID" value="TYP97943.1"/>
    <property type="molecule type" value="Genomic_DNA"/>
</dbReference>
<accession>A0A5S5DPT0</accession>
<comment type="caution">
    <text evidence="2">The sequence shown here is derived from an EMBL/GenBank/DDBJ whole genome shotgun (WGS) entry which is preliminary data.</text>
</comment>
<feature type="coiled-coil region" evidence="1">
    <location>
        <begin position="9"/>
        <end position="43"/>
    </location>
</feature>
<reference evidence="2 3" key="1">
    <citation type="submission" date="2019-07" db="EMBL/GenBank/DDBJ databases">
        <title>Genomic Encyclopedia of Type Strains, Phase IV (KMG-IV): sequencing the most valuable type-strain genomes for metagenomic binning, comparative biology and taxonomic classification.</title>
        <authorList>
            <person name="Goeker M."/>
        </authorList>
    </citation>
    <scope>NUCLEOTIDE SEQUENCE [LARGE SCALE GENOMIC DNA]</scope>
    <source>
        <strain evidence="2 3">DSM 18961</strain>
    </source>
</reference>
<keyword evidence="3" id="KW-1185">Reference proteome</keyword>
<evidence type="ECO:0000313" key="2">
    <source>
        <dbReference type="EMBL" id="TYP97943.1"/>
    </source>
</evidence>
<name>A0A5S5DPT0_9FLAO</name>
<protein>
    <recommendedName>
        <fullName evidence="4">J domain-containing protein</fullName>
    </recommendedName>
</protein>
<evidence type="ECO:0000256" key="1">
    <source>
        <dbReference type="SAM" id="Coils"/>
    </source>
</evidence>
<dbReference type="InterPro" id="IPR036869">
    <property type="entry name" value="J_dom_sf"/>
</dbReference>
<evidence type="ECO:0000313" key="3">
    <source>
        <dbReference type="Proteomes" id="UP000323136"/>
    </source>
</evidence>
<dbReference type="SUPFAM" id="SSF46565">
    <property type="entry name" value="Chaperone J-domain"/>
    <property type="match status" value="1"/>
</dbReference>
<dbReference type="Proteomes" id="UP000323136">
    <property type="component" value="Unassembled WGS sequence"/>
</dbReference>
<keyword evidence="1" id="KW-0175">Coiled coil</keyword>
<dbReference type="RefSeq" id="WP_148870287.1">
    <property type="nucleotide sequence ID" value="NZ_VNIA01000003.1"/>
</dbReference>
<gene>
    <name evidence="2" type="ORF">C7447_103109</name>
</gene>
<dbReference type="OrthoDB" id="965484at2"/>
<feature type="coiled-coil region" evidence="1">
    <location>
        <begin position="175"/>
        <end position="202"/>
    </location>
</feature>
<proteinExistence type="predicted"/>
<dbReference type="AlphaFoldDB" id="A0A5S5DPT0"/>